<dbReference type="AlphaFoldDB" id="A0A2U3NWS0"/>
<dbReference type="EMBL" id="FUFA01000005">
    <property type="protein sequence ID" value="SPM35928.1"/>
    <property type="molecule type" value="Genomic_DNA"/>
</dbReference>
<sequence length="31" mass="3436">VWNADVWDLNIDEHLVTINAVTGDVIANKTV</sequence>
<evidence type="ECO:0000313" key="2">
    <source>
        <dbReference type="Proteomes" id="UP000240988"/>
    </source>
</evidence>
<proteinExistence type="predicted"/>
<keyword evidence="2" id="KW-1185">Reference proteome</keyword>
<gene>
    <name evidence="1" type="ORF">MRAB57_3764</name>
</gene>
<organism evidence="1 2">
    <name type="scientific">Mycobacterium rhizamassiliense</name>
    <dbReference type="NCBI Taxonomy" id="1841860"/>
    <lineage>
        <taxon>Bacteria</taxon>
        <taxon>Bacillati</taxon>
        <taxon>Actinomycetota</taxon>
        <taxon>Actinomycetes</taxon>
        <taxon>Mycobacteriales</taxon>
        <taxon>Mycobacteriaceae</taxon>
        <taxon>Mycobacterium</taxon>
    </lineage>
</organism>
<dbReference type="Proteomes" id="UP000240988">
    <property type="component" value="Unassembled WGS sequence"/>
</dbReference>
<evidence type="ECO:0000313" key="1">
    <source>
        <dbReference type="EMBL" id="SPM35928.1"/>
    </source>
</evidence>
<reference evidence="1 2" key="1">
    <citation type="submission" date="2017-01" db="EMBL/GenBank/DDBJ databases">
        <authorList>
            <consortium name="Urmite Genomes"/>
        </authorList>
    </citation>
    <scope>NUCLEOTIDE SEQUENCE [LARGE SCALE GENOMIC DNA]</scope>
    <source>
        <strain evidence="1 2">AB57</strain>
    </source>
</reference>
<feature type="non-terminal residue" evidence="1">
    <location>
        <position position="1"/>
    </location>
</feature>
<name>A0A2U3NWS0_9MYCO</name>
<protein>
    <submittedName>
        <fullName evidence="1">Mycobacterium rhizamassiliense ORFan</fullName>
    </submittedName>
</protein>
<accession>A0A2U3NWS0</accession>